<dbReference type="Proteomes" id="UP000604046">
    <property type="component" value="Unassembled WGS sequence"/>
</dbReference>
<dbReference type="OrthoDB" id="414730at2759"/>
<name>A0A812JB02_9DINO</name>
<dbReference type="InterPro" id="IPR043502">
    <property type="entry name" value="DNA/RNA_pol_sf"/>
</dbReference>
<evidence type="ECO:0000313" key="3">
    <source>
        <dbReference type="Proteomes" id="UP000604046"/>
    </source>
</evidence>
<dbReference type="AlphaFoldDB" id="A0A812JB02"/>
<dbReference type="InterPro" id="IPR000477">
    <property type="entry name" value="RT_dom"/>
</dbReference>
<feature type="domain" description="Reverse transcriptase" evidence="1">
    <location>
        <begin position="299"/>
        <end position="504"/>
    </location>
</feature>
<gene>
    <name evidence="2" type="primary">Pol</name>
    <name evidence="2" type="ORF">SNAT2548_LOCUS5671</name>
</gene>
<evidence type="ECO:0000313" key="2">
    <source>
        <dbReference type="EMBL" id="CAE7198028.1"/>
    </source>
</evidence>
<dbReference type="SUPFAM" id="SSF56672">
    <property type="entry name" value="DNA/RNA polymerases"/>
    <property type="match status" value="1"/>
</dbReference>
<keyword evidence="3" id="KW-1185">Reference proteome</keyword>
<dbReference type="EMBL" id="CAJNDS010000365">
    <property type="protein sequence ID" value="CAE7198028.1"/>
    <property type="molecule type" value="Genomic_DNA"/>
</dbReference>
<dbReference type="Pfam" id="PF00078">
    <property type="entry name" value="RVT_1"/>
    <property type="match status" value="1"/>
</dbReference>
<reference evidence="2" key="1">
    <citation type="submission" date="2021-02" db="EMBL/GenBank/DDBJ databases">
        <authorList>
            <person name="Dougan E. K."/>
            <person name="Rhodes N."/>
            <person name="Thang M."/>
            <person name="Chan C."/>
        </authorList>
    </citation>
    <scope>NUCLEOTIDE SEQUENCE</scope>
</reference>
<protein>
    <submittedName>
        <fullName evidence="2">Pol protein</fullName>
    </submittedName>
</protein>
<sequence length="681" mass="76545">MEQQMPCNAALNLQRWHAIVNARGFPNGFPQWVLDNDIADYVPEMPSLQWLQSVLQAVLYEEEQWVSVVKARQYQLNKARMDADWEAGGSMHAAALKQLSAPSLQSLAQATPVQVAPLRTTKGTPASYRVVQGPLPHPGDVWKVGKNKALIKRVEGDFVTLDVPYKEGMRVREVSHLTWNSDPAFLAGEISSFWKQFWHSPKRADLDFVQNQLRFLPSLQPFDDHISVTELQWVLKKLPKKKARGLDGFSNAELKAMPADLRAMLLTLLNTFTQTAVWPQVLTQAVVSLLSKVDVPTEASDARPITILGTIYRVWATCMTMKIIVHLLPSLPSTLYGCIPGRSPMDMAWSLQSSIEETFYSQASLAGASMDLTKAFNLIPRDGFQVIARQLGWPNTLLRAHDAFLRGLNRFFCFGGTLYRPTSSSVGVPEGCPVSVAAMMVITWVADARMRTMTHVSLHSYVDNWSVQHSDANIVLQATANAVETIESLAMSMSFDKLKMYATDVKARKFLRASQISGHSLQVVHDFKDLGVFFCAVQGQTAKGFNVRFEKMQHRFQKLQVVRWSDFRKAKSLSRVILPGVLYGSELVHISTSSFRKLRGRCSSALWGRSNQRDHFLAPLLSAADIYEPFLIVFQKRWQSLQKGIRQDPVNIVRHWNMVLAAGHSMLVGPISYFQEQLARG</sequence>
<accession>A0A812JB02</accession>
<comment type="caution">
    <text evidence="2">The sequence shown here is derived from an EMBL/GenBank/DDBJ whole genome shotgun (WGS) entry which is preliminary data.</text>
</comment>
<organism evidence="2 3">
    <name type="scientific">Symbiodinium natans</name>
    <dbReference type="NCBI Taxonomy" id="878477"/>
    <lineage>
        <taxon>Eukaryota</taxon>
        <taxon>Sar</taxon>
        <taxon>Alveolata</taxon>
        <taxon>Dinophyceae</taxon>
        <taxon>Suessiales</taxon>
        <taxon>Symbiodiniaceae</taxon>
        <taxon>Symbiodinium</taxon>
    </lineage>
</organism>
<dbReference type="PANTHER" id="PTHR19446">
    <property type="entry name" value="REVERSE TRANSCRIPTASES"/>
    <property type="match status" value="1"/>
</dbReference>
<evidence type="ECO:0000259" key="1">
    <source>
        <dbReference type="Pfam" id="PF00078"/>
    </source>
</evidence>
<proteinExistence type="predicted"/>